<accession>A0A238Z3Z0</accession>
<sequence length="159" mass="17977">MTEQPEDQQLWAALVAAEQERAHRRAEFYQHAKSRTGIIAQALNGSRWDQGVALEFLAVLPEDVPAVLDRLIELSLSHGWALAARQAIAPAWRTGRLGELPQKVMALLDHADEDEYRRLAELLDHIQARDVLRELVNRAKTSADPDIREVAEDFAEPNR</sequence>
<dbReference type="OrthoDB" id="3538459at2"/>
<name>A0A238Z3Z0_9ACTN</name>
<keyword evidence="2" id="KW-1185">Reference proteome</keyword>
<evidence type="ECO:0000313" key="1">
    <source>
        <dbReference type="EMBL" id="SNR77593.1"/>
    </source>
</evidence>
<proteinExistence type="predicted"/>
<protein>
    <recommendedName>
        <fullName evidence="3">HEAT repeat-containing protein</fullName>
    </recommendedName>
</protein>
<dbReference type="AlphaFoldDB" id="A0A238Z3Z0"/>
<gene>
    <name evidence="1" type="ORF">SAMN06264365_105382</name>
</gene>
<dbReference type="RefSeq" id="WP_089294050.1">
    <property type="nucleotide sequence ID" value="NZ_BOMU01000035.1"/>
</dbReference>
<evidence type="ECO:0000313" key="2">
    <source>
        <dbReference type="Proteomes" id="UP000198415"/>
    </source>
</evidence>
<evidence type="ECO:0008006" key="3">
    <source>
        <dbReference type="Google" id="ProtNLM"/>
    </source>
</evidence>
<organism evidence="1 2">
    <name type="scientific">Actinoplanes regularis</name>
    <dbReference type="NCBI Taxonomy" id="52697"/>
    <lineage>
        <taxon>Bacteria</taxon>
        <taxon>Bacillati</taxon>
        <taxon>Actinomycetota</taxon>
        <taxon>Actinomycetes</taxon>
        <taxon>Micromonosporales</taxon>
        <taxon>Micromonosporaceae</taxon>
        <taxon>Actinoplanes</taxon>
    </lineage>
</organism>
<dbReference type="EMBL" id="FZNR01000005">
    <property type="protein sequence ID" value="SNR77593.1"/>
    <property type="molecule type" value="Genomic_DNA"/>
</dbReference>
<dbReference type="Proteomes" id="UP000198415">
    <property type="component" value="Unassembled WGS sequence"/>
</dbReference>
<reference evidence="1 2" key="1">
    <citation type="submission" date="2017-06" db="EMBL/GenBank/DDBJ databases">
        <authorList>
            <person name="Kim H.J."/>
            <person name="Triplett B.A."/>
        </authorList>
    </citation>
    <scope>NUCLEOTIDE SEQUENCE [LARGE SCALE GENOMIC DNA]</scope>
    <source>
        <strain evidence="1 2">DSM 43151</strain>
    </source>
</reference>